<dbReference type="GeneID" id="84649211"/>
<proteinExistence type="predicted"/>
<evidence type="ECO:0000313" key="2">
    <source>
        <dbReference type="Proteomes" id="UP000321245"/>
    </source>
</evidence>
<reference evidence="1 2" key="1">
    <citation type="submission" date="2019-07" db="EMBL/GenBank/DDBJ databases">
        <title>Whole genome shotgun sequence of Empedobacter brevis NBRC 14943.</title>
        <authorList>
            <person name="Hosoyama A."/>
            <person name="Uohara A."/>
            <person name="Ohji S."/>
            <person name="Ichikawa N."/>
        </authorList>
    </citation>
    <scope>NUCLEOTIDE SEQUENCE [LARGE SCALE GENOMIC DNA]</scope>
    <source>
        <strain evidence="1 2">NBRC 14943</strain>
    </source>
</reference>
<dbReference type="InterPro" id="IPR016908">
    <property type="entry name" value="UCP029037"/>
</dbReference>
<dbReference type="Proteomes" id="UP000321245">
    <property type="component" value="Unassembled WGS sequence"/>
</dbReference>
<dbReference type="OrthoDB" id="5589102at2"/>
<evidence type="ECO:0000313" key="1">
    <source>
        <dbReference type="EMBL" id="GEM51794.1"/>
    </source>
</evidence>
<dbReference type="RefSeq" id="WP_026357417.1">
    <property type="nucleotide sequence ID" value="NZ_BJXC01000009.1"/>
</dbReference>
<sequence>MYIQQISLDINTTIDKNNLIDKFGLLMSFYRGSGQTQGYRESHYLDGNKIICFPFTLEKDSLHSYYNNYYVNRQIQKIEELCNSKINFKTVGKSYEGYNGGCQCKQSEFYILITNYSTIQSPITCGSCNKSVPLYKLPAYYDYGYLPILSWETNYQSCDNLQMNCEVGERWATNQMQNINSQLSKQGFKICREIETLTNTPIYYFIYNYRKNKNDFTEKCPTCNKKWKLKNQLLNFYDYKCDHCKIISIKTLNS</sequence>
<gene>
    <name evidence="1" type="ORF">EB1_15840</name>
</gene>
<comment type="caution">
    <text evidence="1">The sequence shown here is derived from an EMBL/GenBank/DDBJ whole genome shotgun (WGS) entry which is preliminary data.</text>
</comment>
<organism evidence="1 2">
    <name type="scientific">Empedobacter brevis NBRC 14943 = ATCC 43319</name>
    <dbReference type="NCBI Taxonomy" id="1218108"/>
    <lineage>
        <taxon>Bacteria</taxon>
        <taxon>Pseudomonadati</taxon>
        <taxon>Bacteroidota</taxon>
        <taxon>Flavobacteriia</taxon>
        <taxon>Flavobacteriales</taxon>
        <taxon>Weeksellaceae</taxon>
        <taxon>Empedobacter</taxon>
    </lineage>
</organism>
<dbReference type="STRING" id="1218108.GCA_000382425_00982"/>
<dbReference type="EMBL" id="BJXC01000009">
    <property type="protein sequence ID" value="GEM51794.1"/>
    <property type="molecule type" value="Genomic_DNA"/>
</dbReference>
<dbReference type="Pfam" id="PF10071">
    <property type="entry name" value="DUF2310"/>
    <property type="match status" value="1"/>
</dbReference>
<dbReference type="AlphaFoldDB" id="A0A511NG50"/>
<name>A0A511NG50_9FLAO</name>
<accession>A0A511NG50</accession>
<protein>
    <submittedName>
        <fullName evidence="1">Zn-ribbon-containing protein</fullName>
    </submittedName>
</protein>
<keyword evidence="2" id="KW-1185">Reference proteome</keyword>